<evidence type="ECO:0000256" key="1">
    <source>
        <dbReference type="SAM" id="MobiDB-lite"/>
    </source>
</evidence>
<evidence type="ECO:0000313" key="3">
    <source>
        <dbReference type="Proteomes" id="UP000250321"/>
    </source>
</evidence>
<dbReference type="EMBL" id="PJQY01000073">
    <property type="protein sequence ID" value="PQQ19263.1"/>
    <property type="molecule type" value="Genomic_DNA"/>
</dbReference>
<organism evidence="2 3">
    <name type="scientific">Prunus yedoensis var. nudiflora</name>
    <dbReference type="NCBI Taxonomy" id="2094558"/>
    <lineage>
        <taxon>Eukaryota</taxon>
        <taxon>Viridiplantae</taxon>
        <taxon>Streptophyta</taxon>
        <taxon>Embryophyta</taxon>
        <taxon>Tracheophyta</taxon>
        <taxon>Spermatophyta</taxon>
        <taxon>Magnoliopsida</taxon>
        <taxon>eudicotyledons</taxon>
        <taxon>Gunneridae</taxon>
        <taxon>Pentapetalae</taxon>
        <taxon>rosids</taxon>
        <taxon>fabids</taxon>
        <taxon>Rosales</taxon>
        <taxon>Rosaceae</taxon>
        <taxon>Amygdaloideae</taxon>
        <taxon>Amygdaleae</taxon>
        <taxon>Prunus</taxon>
    </lineage>
</organism>
<feature type="region of interest" description="Disordered" evidence="1">
    <location>
        <begin position="58"/>
        <end position="96"/>
    </location>
</feature>
<dbReference type="AlphaFoldDB" id="A0A314ZLE8"/>
<dbReference type="Proteomes" id="UP000250321">
    <property type="component" value="Unassembled WGS sequence"/>
</dbReference>
<name>A0A314ZLE8_PRUYE</name>
<evidence type="ECO:0000313" key="2">
    <source>
        <dbReference type="EMBL" id="PQQ19263.1"/>
    </source>
</evidence>
<protein>
    <submittedName>
        <fullName evidence="2">Bromodomain-containing factor 1 isoform X1</fullName>
    </submittedName>
</protein>
<gene>
    <name evidence="2" type="ORF">Pyn_21720</name>
</gene>
<accession>A0A314ZLE8</accession>
<reference evidence="2 3" key="1">
    <citation type="submission" date="2018-02" db="EMBL/GenBank/DDBJ databases">
        <title>Draft genome of wild Prunus yedoensis var. nudiflora.</title>
        <authorList>
            <person name="Baek S."/>
            <person name="Kim J.-H."/>
            <person name="Choi K."/>
            <person name="Kim G.-B."/>
            <person name="Cho A."/>
            <person name="Jang H."/>
            <person name="Shin C.-H."/>
            <person name="Yu H.-J."/>
            <person name="Mun J.-H."/>
        </authorList>
    </citation>
    <scope>NUCLEOTIDE SEQUENCE [LARGE SCALE GENOMIC DNA]</scope>
    <source>
        <strain evidence="3">cv. Jeju island</strain>
        <tissue evidence="2">Leaf</tissue>
    </source>
</reference>
<proteinExistence type="predicted"/>
<sequence length="159" mass="18101">MASSARKRRQLEDGFGSFEFQFQTQKRIRSSRVSETQRNVAVQEKSTVSLCKGLVSSATKNANPESEEGFDEICQTQKRKRSSRVSETQRNEKSTIGLPLRKAKGLASSASKETIKSGGCRWVVCERLVHALIWLSFPSFWLQELQGHHKVYLWSSFWG</sequence>
<keyword evidence="3" id="KW-1185">Reference proteome</keyword>
<comment type="caution">
    <text evidence="2">The sequence shown here is derived from an EMBL/GenBank/DDBJ whole genome shotgun (WGS) entry which is preliminary data.</text>
</comment>